<dbReference type="STRING" id="686340.Metal_2952"/>
<evidence type="ECO:0000259" key="6">
    <source>
        <dbReference type="Pfam" id="PF01266"/>
    </source>
</evidence>
<proteinExistence type="inferred from homology"/>
<dbReference type="Pfam" id="PF01266">
    <property type="entry name" value="DAO"/>
    <property type="match status" value="1"/>
</dbReference>
<dbReference type="Gene3D" id="3.50.50.60">
    <property type="entry name" value="FAD/NAD(P)-binding domain"/>
    <property type="match status" value="1"/>
</dbReference>
<dbReference type="PANTHER" id="PTHR11985">
    <property type="entry name" value="GLYCEROL-3-PHOSPHATE DEHYDROGENASE"/>
    <property type="match status" value="1"/>
</dbReference>
<evidence type="ECO:0000256" key="4">
    <source>
        <dbReference type="ARBA" id="ARBA00022827"/>
    </source>
</evidence>
<evidence type="ECO:0000256" key="5">
    <source>
        <dbReference type="ARBA" id="ARBA00023002"/>
    </source>
</evidence>
<keyword evidence="9" id="KW-1185">Reference proteome</keyword>
<evidence type="ECO:0000313" key="9">
    <source>
        <dbReference type="Proteomes" id="UP000005090"/>
    </source>
</evidence>
<keyword evidence="4" id="KW-0274">FAD</keyword>
<dbReference type="InterPro" id="IPR006076">
    <property type="entry name" value="FAD-dep_OxRdtase"/>
</dbReference>
<evidence type="ECO:0000313" key="8">
    <source>
        <dbReference type="EMBL" id="EIC30633.1"/>
    </source>
</evidence>
<evidence type="ECO:0000256" key="2">
    <source>
        <dbReference type="ARBA" id="ARBA00007330"/>
    </source>
</evidence>
<dbReference type="PRINTS" id="PR01001">
    <property type="entry name" value="FADG3PDH"/>
</dbReference>
<keyword evidence="3" id="KW-0285">Flavoprotein</keyword>
<dbReference type="InterPro" id="IPR036188">
    <property type="entry name" value="FAD/NAD-bd_sf"/>
</dbReference>
<dbReference type="InterPro" id="IPR000447">
    <property type="entry name" value="G3P_DH_FAD-dep"/>
</dbReference>
<name>H8GMA9_METAL</name>
<evidence type="ECO:0000256" key="3">
    <source>
        <dbReference type="ARBA" id="ARBA00022630"/>
    </source>
</evidence>
<dbReference type="PANTHER" id="PTHR11985:SF15">
    <property type="entry name" value="GLYCEROL-3-PHOSPHATE DEHYDROGENASE, MITOCHONDRIAL"/>
    <property type="match status" value="1"/>
</dbReference>
<dbReference type="InterPro" id="IPR031656">
    <property type="entry name" value="DAO_C"/>
</dbReference>
<dbReference type="GO" id="GO:0046168">
    <property type="term" value="P:glycerol-3-phosphate catabolic process"/>
    <property type="evidence" value="ECO:0007669"/>
    <property type="project" value="TreeGrafter"/>
</dbReference>
<feature type="domain" description="FAD dependent oxidoreductase" evidence="6">
    <location>
        <begin position="32"/>
        <end position="381"/>
    </location>
</feature>
<dbReference type="eggNOG" id="COG0578">
    <property type="taxonomic scope" value="Bacteria"/>
</dbReference>
<dbReference type="HOGENOM" id="CLU_015740_5_1_6"/>
<protein>
    <submittedName>
        <fullName evidence="8">Glycerol-3-phosphate dehydrogenase</fullName>
    </submittedName>
</protein>
<dbReference type="AlphaFoldDB" id="H8GMA9"/>
<dbReference type="Gene3D" id="1.10.8.870">
    <property type="entry name" value="Alpha-glycerophosphate oxidase, cap domain"/>
    <property type="match status" value="1"/>
</dbReference>
<accession>H8GMA9</accession>
<comment type="similarity">
    <text evidence="2">Belongs to the FAD-dependent glycerol-3-phosphate dehydrogenase family.</text>
</comment>
<gene>
    <name evidence="8" type="ORF">Metal_2952</name>
</gene>
<evidence type="ECO:0000256" key="1">
    <source>
        <dbReference type="ARBA" id="ARBA00001974"/>
    </source>
</evidence>
<dbReference type="GO" id="GO:0004368">
    <property type="term" value="F:glycerol-3-phosphate dehydrogenase (quinone) activity"/>
    <property type="evidence" value="ECO:0007669"/>
    <property type="project" value="InterPro"/>
</dbReference>
<dbReference type="EMBL" id="CM001475">
    <property type="protein sequence ID" value="EIC30633.1"/>
    <property type="molecule type" value="Genomic_DNA"/>
</dbReference>
<organism evidence="8 9">
    <name type="scientific">Methylomicrobium album BG8</name>
    <dbReference type="NCBI Taxonomy" id="686340"/>
    <lineage>
        <taxon>Bacteria</taxon>
        <taxon>Pseudomonadati</taxon>
        <taxon>Pseudomonadota</taxon>
        <taxon>Gammaproteobacteria</taxon>
        <taxon>Methylococcales</taxon>
        <taxon>Methylococcaceae</taxon>
        <taxon>Methylomicrobium</taxon>
    </lineage>
</organism>
<sequence length="540" mass="59114">MHGINDEVFTAAEAMNRMMTRDFSRLNGPIFDVLVCGGGIYGAWTAYDAALRGLKVVLIDRGDWANATSSASSKLVHGGLRYLENFDFKLVRKTLAERQMLLAAAPHRVRPLRFGVPVYRGGRLDRFRLAVGLTLYDGLAGAIGGGQGFRYYGGRRFSGRFPFLRADGLKAGFTYLDAQTDDARLVLELVAGAQSAGAVCVNYCEAGDFLERDGKLSATVVTDRTTGESMAVQARHFVNTAGQWAFRLQQGRQNYRLSKGVHLVLPNLLGNEALLLTAKADGRVFFMIPWYGRTLVGTTDTDYAGDVDAVKVEAEDIDYLLNEVNHFARNTHWAKDDIIGAFAGLRVLKASDASSPSAVSRDWELQAAPNGLLTSIGGKLTSARSDAAEIVDRLCGDLGKPVRCATFGKPLPWAPEGDFPAWSAAMIRRAVALGIDRESADWLLFRYGSRVPEIFDQCGKRPGSAVRIVADAPFIVADLLVCARTEMVVRLEDLLRRRLPLLILAKLAPKEVRRIAETIAPVLGWDQERIEAELKAICVS</sequence>
<keyword evidence="5" id="KW-0560">Oxidoreductase</keyword>
<dbReference type="SUPFAM" id="SSF51905">
    <property type="entry name" value="FAD/NAD(P)-binding domain"/>
    <property type="match status" value="1"/>
</dbReference>
<comment type="cofactor">
    <cofactor evidence="1">
        <name>FAD</name>
        <dbReference type="ChEBI" id="CHEBI:57692"/>
    </cofactor>
</comment>
<dbReference type="Gene3D" id="3.30.9.10">
    <property type="entry name" value="D-Amino Acid Oxidase, subunit A, domain 2"/>
    <property type="match status" value="1"/>
</dbReference>
<dbReference type="InterPro" id="IPR038299">
    <property type="entry name" value="DAO_C_sf"/>
</dbReference>
<feature type="domain" description="Alpha-glycerophosphate oxidase C-terminal" evidence="7">
    <location>
        <begin position="424"/>
        <end position="529"/>
    </location>
</feature>
<reference evidence="8 9" key="1">
    <citation type="journal article" date="2013" name="Genome Announc.">
        <title>Genome Sequence of the Obligate Gammaproteobacterial Methanotroph Methylomicrobium album Strain BG8.</title>
        <authorList>
            <person name="Kits K.D."/>
            <person name="Kalyuzhnaya M.G."/>
            <person name="Klotz M.G."/>
            <person name="Jetten M.S."/>
            <person name="Op den Camp H.J."/>
            <person name="Vuilleumier S."/>
            <person name="Bringel F."/>
            <person name="Dispirito A.A."/>
            <person name="Murrell J.C."/>
            <person name="Bruce D."/>
            <person name="Cheng J.F."/>
            <person name="Copeland A."/>
            <person name="Goodwin L."/>
            <person name="Hauser L."/>
            <person name="Lajus A."/>
            <person name="Land M.L."/>
            <person name="Lapidus A."/>
            <person name="Lucas S."/>
            <person name="Medigue C."/>
            <person name="Pitluck S."/>
            <person name="Woyke T."/>
            <person name="Zeytun A."/>
            <person name="Stein L.Y."/>
        </authorList>
    </citation>
    <scope>NUCLEOTIDE SEQUENCE [LARGE SCALE GENOMIC DNA]</scope>
    <source>
        <strain evidence="8 9">BG8</strain>
    </source>
</reference>
<evidence type="ECO:0000259" key="7">
    <source>
        <dbReference type="Pfam" id="PF16901"/>
    </source>
</evidence>
<dbReference type="Pfam" id="PF16901">
    <property type="entry name" value="DAO_C"/>
    <property type="match status" value="1"/>
</dbReference>
<dbReference type="Proteomes" id="UP000005090">
    <property type="component" value="Chromosome"/>
</dbReference>